<accession>A0A7R8ZN27</accession>
<reference evidence="1" key="1">
    <citation type="submission" date="2020-11" db="EMBL/GenBank/DDBJ databases">
        <authorList>
            <person name="Tran Van P."/>
        </authorList>
    </citation>
    <scope>NUCLEOTIDE SEQUENCE</scope>
</reference>
<name>A0A7R8ZN27_9CRUS</name>
<evidence type="ECO:0000313" key="1">
    <source>
        <dbReference type="EMBL" id="CAD7225460.1"/>
    </source>
</evidence>
<proteinExistence type="predicted"/>
<gene>
    <name evidence="1" type="ORF">CTOB1V02_LOCUS3400</name>
</gene>
<sequence length="295" mass="31820">MNTFDLFITTCLFLAAADGSMINIPMDFKGLKIRLKRDVDEGLLERRQLSLKPPVPGAAPAEFSNDLIGIFALEMGSASQNAALKKLEYQLESNLGPTLKEAIKEHNDSFQLQPTDESNNRLENGILKGLSDFQILSPPVASIREAAVEGGKKMEKILDINTRIAFNELVAEYDVHSKVGLIPVSGRAIVRFKNATLPVQLETSESKAEKLIEEGACFGIATTILEAAPEIEVNMNSFIGNVIKTVFSWFGAAVDDKIFANLTQIISDLILKAIQMIICTGLIALGGAVAGAAVG</sequence>
<dbReference type="OrthoDB" id="10658164at2759"/>
<protein>
    <submittedName>
        <fullName evidence="1">Uncharacterized protein</fullName>
    </submittedName>
</protein>
<dbReference type="AlphaFoldDB" id="A0A7R8ZN27"/>
<organism evidence="1">
    <name type="scientific">Cyprideis torosa</name>
    <dbReference type="NCBI Taxonomy" id="163714"/>
    <lineage>
        <taxon>Eukaryota</taxon>
        <taxon>Metazoa</taxon>
        <taxon>Ecdysozoa</taxon>
        <taxon>Arthropoda</taxon>
        <taxon>Crustacea</taxon>
        <taxon>Oligostraca</taxon>
        <taxon>Ostracoda</taxon>
        <taxon>Podocopa</taxon>
        <taxon>Podocopida</taxon>
        <taxon>Cytherocopina</taxon>
        <taxon>Cytheroidea</taxon>
        <taxon>Cytherideidae</taxon>
        <taxon>Cyprideis</taxon>
    </lineage>
</organism>
<dbReference type="EMBL" id="OB660578">
    <property type="protein sequence ID" value="CAD7225460.1"/>
    <property type="molecule type" value="Genomic_DNA"/>
</dbReference>